<dbReference type="AlphaFoldDB" id="A0A1I0D681"/>
<feature type="chain" id="PRO_5011503487" evidence="1">
    <location>
        <begin position="30"/>
        <end position="315"/>
    </location>
</feature>
<evidence type="ECO:0000256" key="1">
    <source>
        <dbReference type="SAM" id="SignalP"/>
    </source>
</evidence>
<dbReference type="SUPFAM" id="SSF53850">
    <property type="entry name" value="Periplasmic binding protein-like II"/>
    <property type="match status" value="1"/>
</dbReference>
<dbReference type="STRING" id="430453.SAMN04487962_106170"/>
<sequence length="315" mass="35179">MPIVATRVYRTLAALTLACALSFGADSQARESASSSPSYEEPREYRLWYRNFDSPAVHAALRLAFDKTPEYGAYRITRSVEMVQGRALLELHRDPDERQVDIANVATSPAREESLYTIALPIDGGLLGFRVCVVRKDRLDRFQGSSSIADLVERGLSIGQGAHWPDADILRANGVPVVTHTRYETLFTMLAGGRFDCFARGVSEVLYDLERVNRDDLAIEPDLLLAYPMPSYFFVGPRDHDTAQRIQLGLERAIEDGSFARFLADYYGRAVEALNLEQRQLLILKNPFLSADSAPVGRAALENLRRRIQAGVTSH</sequence>
<protein>
    <submittedName>
        <fullName evidence="2">Extracellular solute-binding protein, family 3</fullName>
    </submittedName>
</protein>
<evidence type="ECO:0000313" key="2">
    <source>
        <dbReference type="EMBL" id="SET27671.1"/>
    </source>
</evidence>
<dbReference type="EMBL" id="FOHZ01000006">
    <property type="protein sequence ID" value="SET27671.1"/>
    <property type="molecule type" value="Genomic_DNA"/>
</dbReference>
<keyword evidence="3" id="KW-1185">Reference proteome</keyword>
<keyword evidence="1" id="KW-0732">Signal</keyword>
<name>A0A1I0D681_9GAMM</name>
<dbReference type="OrthoDB" id="547680at2"/>
<organism evidence="2 3">
    <name type="scientific">Marinobacter segnicrescens</name>
    <dbReference type="NCBI Taxonomy" id="430453"/>
    <lineage>
        <taxon>Bacteria</taxon>
        <taxon>Pseudomonadati</taxon>
        <taxon>Pseudomonadota</taxon>
        <taxon>Gammaproteobacteria</taxon>
        <taxon>Pseudomonadales</taxon>
        <taxon>Marinobacteraceae</taxon>
        <taxon>Marinobacter</taxon>
    </lineage>
</organism>
<dbReference type="Proteomes" id="UP000198762">
    <property type="component" value="Unassembled WGS sequence"/>
</dbReference>
<proteinExistence type="predicted"/>
<reference evidence="3" key="1">
    <citation type="submission" date="2016-10" db="EMBL/GenBank/DDBJ databases">
        <authorList>
            <person name="Varghese N."/>
            <person name="Submissions S."/>
        </authorList>
    </citation>
    <scope>NUCLEOTIDE SEQUENCE [LARGE SCALE GENOMIC DNA]</scope>
    <source>
        <strain evidence="3">CGMCC 1.6489</strain>
    </source>
</reference>
<gene>
    <name evidence="2" type="ORF">SAMN04487962_106170</name>
</gene>
<feature type="signal peptide" evidence="1">
    <location>
        <begin position="1"/>
        <end position="29"/>
    </location>
</feature>
<accession>A0A1I0D681</accession>
<evidence type="ECO:0000313" key="3">
    <source>
        <dbReference type="Proteomes" id="UP000198762"/>
    </source>
</evidence>
<dbReference type="RefSeq" id="WP_091850515.1">
    <property type="nucleotide sequence ID" value="NZ_FOHZ01000006.1"/>
</dbReference>